<organism evidence="3 4">
    <name type="scientific">Marasmius crinis-equi</name>
    <dbReference type="NCBI Taxonomy" id="585013"/>
    <lineage>
        <taxon>Eukaryota</taxon>
        <taxon>Fungi</taxon>
        <taxon>Dikarya</taxon>
        <taxon>Basidiomycota</taxon>
        <taxon>Agaricomycotina</taxon>
        <taxon>Agaricomycetes</taxon>
        <taxon>Agaricomycetidae</taxon>
        <taxon>Agaricales</taxon>
        <taxon>Marasmiineae</taxon>
        <taxon>Marasmiaceae</taxon>
        <taxon>Marasmius</taxon>
    </lineage>
</organism>
<dbReference type="InterPro" id="IPR052618">
    <property type="entry name" value="ComplexI_NDUFA12"/>
</dbReference>
<comment type="similarity">
    <text evidence="1">Belongs to the complex I NDUFA12 subunit family.</text>
</comment>
<feature type="region of interest" description="Disordered" evidence="2">
    <location>
        <begin position="124"/>
        <end position="187"/>
    </location>
</feature>
<dbReference type="EMBL" id="JBAHYK010000312">
    <property type="protein sequence ID" value="KAL0575366.1"/>
    <property type="molecule type" value="Genomic_DNA"/>
</dbReference>
<name>A0ABR3FJ34_9AGAR</name>
<dbReference type="Proteomes" id="UP001465976">
    <property type="component" value="Unassembled WGS sequence"/>
</dbReference>
<dbReference type="PANTHER" id="PTHR32470:SF2">
    <property type="entry name" value="NADH DEHYDROGENASE [UBIQUINONE] 1 ALPHA SUBCOMPLEX ASSEMBLY FACTOR 2"/>
    <property type="match status" value="1"/>
</dbReference>
<evidence type="ECO:0000256" key="2">
    <source>
        <dbReference type="SAM" id="MobiDB-lite"/>
    </source>
</evidence>
<proteinExistence type="inferred from homology"/>
<dbReference type="InterPro" id="IPR007763">
    <property type="entry name" value="NDUFA12"/>
</dbReference>
<keyword evidence="4" id="KW-1185">Reference proteome</keyword>
<gene>
    <name evidence="3" type="ORF">V5O48_006617</name>
</gene>
<protein>
    <recommendedName>
        <fullName evidence="5">NADH dehydrogenase [ubiquinone] 1 alpha subcomplex subunit</fullName>
    </recommendedName>
</protein>
<evidence type="ECO:0000256" key="1">
    <source>
        <dbReference type="ARBA" id="ARBA00007355"/>
    </source>
</evidence>
<dbReference type="Pfam" id="PF05071">
    <property type="entry name" value="NDUFA12"/>
    <property type="match status" value="1"/>
</dbReference>
<accession>A0ABR3FJ34</accession>
<reference evidence="3 4" key="1">
    <citation type="submission" date="2024-02" db="EMBL/GenBank/DDBJ databases">
        <title>A draft genome for the cacao thread blight pathogen Marasmius crinis-equi.</title>
        <authorList>
            <person name="Cohen S.P."/>
            <person name="Baruah I.K."/>
            <person name="Amoako-Attah I."/>
            <person name="Bukari Y."/>
            <person name="Meinhardt L.W."/>
            <person name="Bailey B.A."/>
        </authorList>
    </citation>
    <scope>NUCLEOTIDE SEQUENCE [LARGE SCALE GENOMIC DNA]</scope>
    <source>
        <strain evidence="3 4">GH-76</strain>
    </source>
</reference>
<evidence type="ECO:0000313" key="4">
    <source>
        <dbReference type="Proteomes" id="UP001465976"/>
    </source>
</evidence>
<sequence length="187" mass="21077">MSLIRRIWRAITRPTGFVGRDLEGNSFYERAGANSSGRTRRIVKYRRAEDQWMYIGGQRRLPIQWTSWLSHTRANPPTLQELQLDLLRQQRVQQNVAMIQAADDAERREQQMLLQAGPTITEAASQPQAERQDPSPSPAQSQSVNLAAVEHPPASSKKAPSKPLPQTGPDEYKPESWSPRVAVQRGG</sequence>
<comment type="caution">
    <text evidence="3">The sequence shown here is derived from an EMBL/GenBank/DDBJ whole genome shotgun (WGS) entry which is preliminary data.</text>
</comment>
<evidence type="ECO:0000313" key="3">
    <source>
        <dbReference type="EMBL" id="KAL0575366.1"/>
    </source>
</evidence>
<dbReference type="PANTHER" id="PTHR32470">
    <property type="entry name" value="ADH DEHYDROGENASE [UBIQUINONE] 1 ALPHA SUBCOMPLEX ASSEMBLY FACTOR 2"/>
    <property type="match status" value="1"/>
</dbReference>
<evidence type="ECO:0008006" key="5">
    <source>
        <dbReference type="Google" id="ProtNLM"/>
    </source>
</evidence>